<protein>
    <submittedName>
        <fullName evidence="10">Acriflavin resistance protein</fullName>
    </submittedName>
    <submittedName>
        <fullName evidence="11">Efflux RND transporter permease subunit</fullName>
    </submittedName>
</protein>
<evidence type="ECO:0000256" key="3">
    <source>
        <dbReference type="ARBA" id="ARBA00022475"/>
    </source>
</evidence>
<evidence type="ECO:0000256" key="6">
    <source>
        <dbReference type="ARBA" id="ARBA00022989"/>
    </source>
</evidence>
<dbReference type="RefSeq" id="WP_151022287.1">
    <property type="nucleotide sequence ID" value="NZ_BAAAEB010000026.1"/>
</dbReference>
<evidence type="ECO:0000313" key="11">
    <source>
        <dbReference type="EMBL" id="USE80852.1"/>
    </source>
</evidence>
<dbReference type="GO" id="GO:0042910">
    <property type="term" value="F:xenobiotic transmembrane transporter activity"/>
    <property type="evidence" value="ECO:0007669"/>
    <property type="project" value="TreeGrafter"/>
</dbReference>
<keyword evidence="4" id="KW-0997">Cell inner membrane</keyword>
<dbReference type="Gene3D" id="3.30.70.1430">
    <property type="entry name" value="Multidrug efflux transporter AcrB pore domain"/>
    <property type="match status" value="2"/>
</dbReference>
<feature type="region of interest" description="Disordered" evidence="8">
    <location>
        <begin position="1090"/>
        <end position="1113"/>
    </location>
</feature>
<evidence type="ECO:0000313" key="10">
    <source>
        <dbReference type="EMBL" id="NNH13014.1"/>
    </source>
</evidence>
<keyword evidence="6 9" id="KW-1133">Transmembrane helix</keyword>
<dbReference type="AlphaFoldDB" id="A0A849BG07"/>
<keyword evidence="2" id="KW-0813">Transport</keyword>
<reference evidence="10 12" key="1">
    <citation type="submission" date="2020-05" db="EMBL/GenBank/DDBJ databases">
        <title>MicrobeNet Type strains.</title>
        <authorList>
            <person name="Nicholson A.C."/>
        </authorList>
    </citation>
    <scope>NUCLEOTIDE SEQUENCE [LARGE SCALE GENOMIC DNA]</scope>
    <source>
        <strain evidence="10 12">ATCC 700815</strain>
    </source>
</reference>
<organism evidence="10 12">
    <name type="scientific">Cupriavidus gilardii</name>
    <dbReference type="NCBI Taxonomy" id="82541"/>
    <lineage>
        <taxon>Bacteria</taxon>
        <taxon>Pseudomonadati</taxon>
        <taxon>Pseudomonadota</taxon>
        <taxon>Betaproteobacteria</taxon>
        <taxon>Burkholderiales</taxon>
        <taxon>Burkholderiaceae</taxon>
        <taxon>Cupriavidus</taxon>
    </lineage>
</organism>
<evidence type="ECO:0000313" key="13">
    <source>
        <dbReference type="Proteomes" id="UP001056648"/>
    </source>
</evidence>
<feature type="transmembrane region" description="Helical" evidence="9">
    <location>
        <begin position="970"/>
        <end position="995"/>
    </location>
</feature>
<dbReference type="SUPFAM" id="SSF82866">
    <property type="entry name" value="Multidrug efflux transporter AcrB transmembrane domain"/>
    <property type="match status" value="2"/>
</dbReference>
<comment type="subcellular location">
    <subcellularLocation>
        <location evidence="1">Cell inner membrane</location>
        <topology evidence="1">Multi-pass membrane protein</topology>
    </subcellularLocation>
</comment>
<dbReference type="SUPFAM" id="SSF82693">
    <property type="entry name" value="Multidrug efflux transporter AcrB pore domain, PN1, PN2, PC1 and PC2 subdomains"/>
    <property type="match status" value="3"/>
</dbReference>
<feature type="transmembrane region" description="Helical" evidence="9">
    <location>
        <begin position="1048"/>
        <end position="1074"/>
    </location>
</feature>
<dbReference type="PRINTS" id="PR00702">
    <property type="entry name" value="ACRIFLAVINRP"/>
</dbReference>
<dbReference type="Gene3D" id="1.20.1640.10">
    <property type="entry name" value="Multidrug efflux transporter AcrB transmembrane domain"/>
    <property type="match status" value="3"/>
</dbReference>
<feature type="transmembrane region" description="Helical" evidence="9">
    <location>
        <begin position="594"/>
        <end position="613"/>
    </location>
</feature>
<dbReference type="FunFam" id="3.30.70.1430:FF:000001">
    <property type="entry name" value="Efflux pump membrane transporter"/>
    <property type="match status" value="1"/>
</dbReference>
<dbReference type="InterPro" id="IPR027463">
    <property type="entry name" value="AcrB_DN_DC_subdom"/>
</dbReference>
<evidence type="ECO:0000256" key="8">
    <source>
        <dbReference type="SAM" id="MobiDB-lite"/>
    </source>
</evidence>
<evidence type="ECO:0000256" key="1">
    <source>
        <dbReference type="ARBA" id="ARBA00004429"/>
    </source>
</evidence>
<evidence type="ECO:0000313" key="12">
    <source>
        <dbReference type="Proteomes" id="UP000542973"/>
    </source>
</evidence>
<keyword evidence="7 9" id="KW-0472">Membrane</keyword>
<dbReference type="EMBL" id="CP098736">
    <property type="protein sequence ID" value="USE80852.1"/>
    <property type="molecule type" value="Genomic_DNA"/>
</dbReference>
<dbReference type="GO" id="GO:0005886">
    <property type="term" value="C:plasma membrane"/>
    <property type="evidence" value="ECO:0007669"/>
    <property type="project" value="UniProtKB-SubCell"/>
</dbReference>
<gene>
    <name evidence="10" type="ORF">HLB16_19300</name>
    <name evidence="11" type="ORF">NDR89_13990</name>
</gene>
<evidence type="ECO:0000256" key="9">
    <source>
        <dbReference type="SAM" id="Phobius"/>
    </source>
</evidence>
<feature type="transmembrane region" description="Helical" evidence="9">
    <location>
        <begin position="400"/>
        <end position="417"/>
    </location>
</feature>
<evidence type="ECO:0000256" key="4">
    <source>
        <dbReference type="ARBA" id="ARBA00022519"/>
    </source>
</evidence>
<dbReference type="Proteomes" id="UP001056648">
    <property type="component" value="Chromosome 2"/>
</dbReference>
<keyword evidence="13" id="KW-1185">Reference proteome</keyword>
<dbReference type="Gene3D" id="3.30.2090.10">
    <property type="entry name" value="Multidrug efflux transporter AcrB TolC docking domain, DN and DC subdomains"/>
    <property type="match status" value="3"/>
</dbReference>
<dbReference type="InterPro" id="IPR001036">
    <property type="entry name" value="Acrflvin-R"/>
</dbReference>
<dbReference type="Pfam" id="PF00873">
    <property type="entry name" value="ACR_tran"/>
    <property type="match status" value="2"/>
</dbReference>
<accession>A0A849BG07</accession>
<dbReference type="Gene3D" id="3.30.70.1440">
    <property type="entry name" value="Multidrug efflux transporter AcrB pore domain"/>
    <property type="match status" value="1"/>
</dbReference>
<evidence type="ECO:0000256" key="7">
    <source>
        <dbReference type="ARBA" id="ARBA00023136"/>
    </source>
</evidence>
<keyword evidence="3" id="KW-1003">Cell membrane</keyword>
<dbReference type="EMBL" id="JABEMD010000037">
    <property type="protein sequence ID" value="NNH13014.1"/>
    <property type="molecule type" value="Genomic_DNA"/>
</dbReference>
<dbReference type="FunFam" id="1.20.1640.10:FF:000001">
    <property type="entry name" value="Efflux pump membrane transporter"/>
    <property type="match status" value="1"/>
</dbReference>
<dbReference type="PANTHER" id="PTHR32063">
    <property type="match status" value="1"/>
</dbReference>
<reference evidence="11" key="2">
    <citation type="submission" date="2022-06" db="EMBL/GenBank/DDBJ databases">
        <title>Complete genome sequence and characterization of Cupriavidus gilardii QJ1 isolated from contaminating cells.</title>
        <authorList>
            <person name="Qi J."/>
        </authorList>
    </citation>
    <scope>NUCLEOTIDE SEQUENCE</scope>
    <source>
        <strain evidence="11">QJ1</strain>
    </source>
</reference>
<dbReference type="Gene3D" id="3.30.70.1320">
    <property type="entry name" value="Multidrug efflux transporter AcrB pore domain like"/>
    <property type="match status" value="2"/>
</dbReference>
<name>A0A849BG07_9BURK</name>
<dbReference type="PANTHER" id="PTHR32063:SF34">
    <property type="entry name" value="MULTIDRUG RESISTANCE PROTEIN MDTC"/>
    <property type="match status" value="1"/>
</dbReference>
<feature type="transmembrane region" description="Helical" evidence="9">
    <location>
        <begin position="920"/>
        <end position="937"/>
    </location>
</feature>
<feature type="transmembrane region" description="Helical" evidence="9">
    <location>
        <begin position="424"/>
        <end position="445"/>
    </location>
</feature>
<feature type="transmembrane region" description="Helical" evidence="9">
    <location>
        <begin position="495"/>
        <end position="521"/>
    </location>
</feature>
<feature type="transmembrane region" description="Helical" evidence="9">
    <location>
        <begin position="527"/>
        <end position="551"/>
    </location>
</feature>
<feature type="transmembrane region" description="Helical" evidence="9">
    <location>
        <begin position="1015"/>
        <end position="1036"/>
    </location>
</feature>
<sequence>MNLSAIFIHRPVATALLTLGILLAGLAALRMLPVSPLPQVDYPTISVSASLPGASPETMAATVATPLERALGSIAGVNEITSSSSLGSTRIVLQFDLSRDIDGAARDVQAAINASRATLPSSLPGNPTYRKVNPSDAPIMIIALTSPTMTRGQLYDAASTILAQKLSQIEGVGQVTIGGASLPAVRVSLNPTALNKYGIALSDVRNAISATNANRPLGVVENDSKAWQIYANDQAMKAEDYMPLIIRYATPGSYSTTTAGALIASTSSATSGGTVRTTTVNGVTTTTVTAGGTTTTTVNNAAGSNAATRGPNSFAVPVRLSDVATVTDSVQDVRNAGSANGEPSVLLVLNRSPGANIIETVDRVNEMLPTLRQMIPAAISMDVMMDRTPTIRASLREVEHTLIISVALVIMVVFLFLRNVRATLIPSVAVPVSLIGTFTVMYLAGFSLNNLSLMALTIATGFVVDDAIVVLENISRHLEAGMRPVQAALRGAREVGFTVISMSLSLIAVFIPLLLMGGIIGRLFQEFAITLSVAILVSLVVSLTTTPMMCARLLREPRHQRPPGRWYRASERVFGWINERYARSLSVALRHSRLVWLILLVTIGLNVWLYVIVPKGFFPQQDTGRLIGFIRADQATSFQAMRQKLDSFIRIVQSDPAVVNVTGFTGGSQRNTGQMFVTLKPLSERTETANEVIARLRGKLAKEPGASLFLVPVQDIRIGGRQSSSQYQFTLRSDDLEVLRAWEPKVRNALSNLKELEDIDTDTNDKGLQTSVIVDRDTASRLGVTMQQVDSLLNDAFGQRLVSTIYHPLNQYRVVMELSQEYLQGPNALKDIYVVTGAGNRVPLSAFARVVPTNTPLGVNHQGQFAASTISFNLAEGVSLSQATERIQHEMARIGAPESLQANFAGTASAFQESLRSQPILILAALITIYIVLGVLYESYVHPLTILSTLPSAGVGALLALLASGTEFSVIALIGVILLIGIVKKNAIMMIDFAIDAERREGLTPREAIYQACLLRFRPIMMTTMAALLGAVPLALGRGDGAELRAPLGISIVGGLLVSQLLTLYTTPVVYLTLDRWRLKWQAWRNRRQAHRNSRGNGGGGAPSAPTPAGLDS</sequence>
<evidence type="ECO:0000256" key="5">
    <source>
        <dbReference type="ARBA" id="ARBA00022692"/>
    </source>
</evidence>
<dbReference type="SUPFAM" id="SSF82714">
    <property type="entry name" value="Multidrug efflux transporter AcrB TolC docking domain, DN and DC subdomains"/>
    <property type="match status" value="2"/>
</dbReference>
<dbReference type="Proteomes" id="UP000542973">
    <property type="component" value="Unassembled WGS sequence"/>
</dbReference>
<keyword evidence="5 9" id="KW-0812">Transmembrane</keyword>
<proteinExistence type="predicted"/>
<evidence type="ECO:0000256" key="2">
    <source>
        <dbReference type="ARBA" id="ARBA00022448"/>
    </source>
</evidence>